<organism evidence="1 2">
    <name type="scientific">Diploscapter pachys</name>
    <dbReference type="NCBI Taxonomy" id="2018661"/>
    <lineage>
        <taxon>Eukaryota</taxon>
        <taxon>Metazoa</taxon>
        <taxon>Ecdysozoa</taxon>
        <taxon>Nematoda</taxon>
        <taxon>Chromadorea</taxon>
        <taxon>Rhabditida</taxon>
        <taxon>Rhabditina</taxon>
        <taxon>Rhabditomorpha</taxon>
        <taxon>Rhabditoidea</taxon>
        <taxon>Rhabditidae</taxon>
        <taxon>Diploscapter</taxon>
    </lineage>
</organism>
<gene>
    <name evidence="1" type="ORF">WR25_23279</name>
</gene>
<proteinExistence type="predicted"/>
<dbReference type="OrthoDB" id="5803891at2759"/>
<evidence type="ECO:0000313" key="1">
    <source>
        <dbReference type="EMBL" id="PAV75236.1"/>
    </source>
</evidence>
<dbReference type="EMBL" id="LIAE01008151">
    <property type="protein sequence ID" value="PAV75236.1"/>
    <property type="molecule type" value="Genomic_DNA"/>
</dbReference>
<evidence type="ECO:0000313" key="2">
    <source>
        <dbReference type="Proteomes" id="UP000218231"/>
    </source>
</evidence>
<dbReference type="InterPro" id="IPR002603">
    <property type="entry name" value="ET_repeat"/>
</dbReference>
<reference evidence="1 2" key="1">
    <citation type="journal article" date="2017" name="Curr. Biol.">
        <title>Genome architecture and evolution of a unichromosomal asexual nematode.</title>
        <authorList>
            <person name="Fradin H."/>
            <person name="Zegar C."/>
            <person name="Gutwein M."/>
            <person name="Lucas J."/>
            <person name="Kovtun M."/>
            <person name="Corcoran D."/>
            <person name="Baugh L.R."/>
            <person name="Kiontke K."/>
            <person name="Gunsalus K."/>
            <person name="Fitch D.H."/>
            <person name="Piano F."/>
        </authorList>
    </citation>
    <scope>NUCLEOTIDE SEQUENCE [LARGE SCALE GENOMIC DNA]</scope>
    <source>
        <strain evidence="1">PF1309</strain>
    </source>
</reference>
<comment type="caution">
    <text evidence="1">The sequence shown here is derived from an EMBL/GenBank/DDBJ whole genome shotgun (WGS) entry which is preliminary data.</text>
</comment>
<accession>A0A2A2KMM1</accession>
<keyword evidence="2" id="KW-1185">Reference proteome</keyword>
<sequence length="153" mass="16601">MFIILQKFKNATFRLDFALGDCNIACYVGYYASDQFTIGDLVQCGQNSVCMKVNGTASGYSVEVYACMPQTLCTALFPGIQDNQELCSGVNGTTITGCCCTKQDCKDLMNPSIPPPPTQNWGGPTIQCYSARSASMDSAKASMSLMFLEFQLQ</sequence>
<dbReference type="Proteomes" id="UP000218231">
    <property type="component" value="Unassembled WGS sequence"/>
</dbReference>
<dbReference type="AlphaFoldDB" id="A0A2A2KMM1"/>
<protein>
    <recommendedName>
        <fullName evidence="3">ET module</fullName>
    </recommendedName>
</protein>
<evidence type="ECO:0008006" key="3">
    <source>
        <dbReference type="Google" id="ProtNLM"/>
    </source>
</evidence>
<dbReference type="Pfam" id="PF01684">
    <property type="entry name" value="ET"/>
    <property type="match status" value="1"/>
</dbReference>
<name>A0A2A2KMM1_9BILA</name>